<dbReference type="InterPro" id="IPR029058">
    <property type="entry name" value="AB_hydrolase_fold"/>
</dbReference>
<gene>
    <name evidence="4" type="ORF">GCM10022229_06770</name>
</gene>
<dbReference type="PANTHER" id="PTHR42776">
    <property type="entry name" value="SERINE PEPTIDASE S9 FAMILY MEMBER"/>
    <property type="match status" value="1"/>
</dbReference>
<feature type="domain" description="Peptidase S9 prolyl oligopeptidase catalytic" evidence="3">
    <location>
        <begin position="439"/>
        <end position="649"/>
    </location>
</feature>
<evidence type="ECO:0000256" key="1">
    <source>
        <dbReference type="ARBA" id="ARBA00022801"/>
    </source>
</evidence>
<keyword evidence="1" id="KW-0378">Hydrolase</keyword>
<evidence type="ECO:0000259" key="3">
    <source>
        <dbReference type="Pfam" id="PF00326"/>
    </source>
</evidence>
<dbReference type="SUPFAM" id="SSF53474">
    <property type="entry name" value="alpha/beta-Hydrolases"/>
    <property type="match status" value="1"/>
</dbReference>
<proteinExistence type="predicted"/>
<dbReference type="Gene3D" id="3.40.50.1820">
    <property type="entry name" value="alpha/beta hydrolase"/>
    <property type="match status" value="1"/>
</dbReference>
<accession>A0ABP7MA42</accession>
<comment type="caution">
    <text evidence="4">The sequence shown here is derived from an EMBL/GenBank/DDBJ whole genome shotgun (WGS) entry which is preliminary data.</text>
</comment>
<sequence length="652" mass="71324">MGIRGLVRGLVAALLLAGGSLGGVEAAGQVPVEDFVARQTFDNPRISSEGSYVAVSADLGDDYHGIMVFSLADMSQTAFIKLPRYEMPMEIYWVSDTRLIYVKGGKWGAREEPYDFGEIIAMDYDGKHHTYIFGYKESTLSMGLEPGHGNVEGLPEKPNGKFYMTRTSTESAIGGSQLYEVDATTGRHRLVADVSGEQNLGFVMDTAGVPRFAYGADKNERQLLFVADATGKQWRKVPDDSVGGVFRPLAFSMDGTHVFGRYAVDNGPGALVKADTSLQQREVLASAGFRDIGDVVWDSRWQPLAVELGGGLPKVEYLDAASPDLKLYQSLRSGFPGQRVRFVDHSADGNVSLIYIDSDRNPGEWAVMDRKKDVLARLLQRNPGIDPATMGTRRYISFKASDGLELDGYLTVPAGVADPRGMPMVMLPHGGPHYVADAWGFDTDAQFLASRGYLVLQVNYRGSGGRGYAFQEAGYKRWATRIQDDLVDGMRWAVAQGYADPARICTYGASFGGYSALMLAVKAPDLVKCAAGMSGLYDLRAMAEKSDASRSYRGRAYIARVIGDDDKELLANSPLAHAADIRVPVFLAHGREDERTPFRQADAMRKALEKAGNAPLWMPVKGEGHGFYAQEHAIEFYRRLEAFLAKNIGQAK</sequence>
<protein>
    <submittedName>
        <fullName evidence="4">Prolyl oligopeptidase family serine peptidase</fullName>
    </submittedName>
</protein>
<evidence type="ECO:0000256" key="2">
    <source>
        <dbReference type="SAM" id="SignalP"/>
    </source>
</evidence>
<organism evidence="4 5">
    <name type="scientific">Luteimonas lutimaris</name>
    <dbReference type="NCBI Taxonomy" id="698645"/>
    <lineage>
        <taxon>Bacteria</taxon>
        <taxon>Pseudomonadati</taxon>
        <taxon>Pseudomonadota</taxon>
        <taxon>Gammaproteobacteria</taxon>
        <taxon>Lysobacterales</taxon>
        <taxon>Lysobacteraceae</taxon>
        <taxon>Luteimonas</taxon>
    </lineage>
</organism>
<name>A0ABP7MA42_9GAMM</name>
<dbReference type="EMBL" id="BAAAZU010000003">
    <property type="protein sequence ID" value="GAA3916224.1"/>
    <property type="molecule type" value="Genomic_DNA"/>
</dbReference>
<evidence type="ECO:0000313" key="5">
    <source>
        <dbReference type="Proteomes" id="UP001501727"/>
    </source>
</evidence>
<dbReference type="SUPFAM" id="SSF82171">
    <property type="entry name" value="DPP6 N-terminal domain-like"/>
    <property type="match status" value="1"/>
</dbReference>
<dbReference type="InterPro" id="IPR001375">
    <property type="entry name" value="Peptidase_S9_cat"/>
</dbReference>
<evidence type="ECO:0000313" key="4">
    <source>
        <dbReference type="EMBL" id="GAA3916224.1"/>
    </source>
</evidence>
<keyword evidence="5" id="KW-1185">Reference proteome</keyword>
<keyword evidence="2" id="KW-0732">Signal</keyword>
<dbReference type="PANTHER" id="PTHR42776:SF27">
    <property type="entry name" value="DIPEPTIDYL PEPTIDASE FAMILY MEMBER 6"/>
    <property type="match status" value="1"/>
</dbReference>
<feature type="signal peptide" evidence="2">
    <location>
        <begin position="1"/>
        <end position="26"/>
    </location>
</feature>
<feature type="chain" id="PRO_5046414735" evidence="2">
    <location>
        <begin position="27"/>
        <end position="652"/>
    </location>
</feature>
<dbReference type="Pfam" id="PF00326">
    <property type="entry name" value="Peptidase_S9"/>
    <property type="match status" value="1"/>
</dbReference>
<dbReference type="Proteomes" id="UP001501727">
    <property type="component" value="Unassembled WGS sequence"/>
</dbReference>
<dbReference type="RefSeq" id="WP_344758521.1">
    <property type="nucleotide sequence ID" value="NZ_BAAAZU010000003.1"/>
</dbReference>
<reference evidence="5" key="1">
    <citation type="journal article" date="2019" name="Int. J. Syst. Evol. Microbiol.">
        <title>The Global Catalogue of Microorganisms (GCM) 10K type strain sequencing project: providing services to taxonomists for standard genome sequencing and annotation.</title>
        <authorList>
            <consortium name="The Broad Institute Genomics Platform"/>
            <consortium name="The Broad Institute Genome Sequencing Center for Infectious Disease"/>
            <person name="Wu L."/>
            <person name="Ma J."/>
        </authorList>
    </citation>
    <scope>NUCLEOTIDE SEQUENCE [LARGE SCALE GENOMIC DNA]</scope>
    <source>
        <strain evidence="5">JCM 16916</strain>
    </source>
</reference>